<dbReference type="AlphaFoldDB" id="A0A4C1VQS0"/>
<feature type="region of interest" description="Disordered" evidence="1">
    <location>
        <begin position="83"/>
        <end position="117"/>
    </location>
</feature>
<sequence>MGYLNKQTLAQLNNQFGGYNTRRGPGSVRSLSSNRSGRSNGSTQSMRSRGRGRGRGGVSRKFLNKQVLNPKLQREIAAIQGKTYTGNTTTTETPSGVNFTPTPSSTNTSMNQRFSNM</sequence>
<feature type="compositionally biased region" description="Low complexity" evidence="1">
    <location>
        <begin position="100"/>
        <end position="109"/>
    </location>
</feature>
<evidence type="ECO:0000313" key="2">
    <source>
        <dbReference type="EMBL" id="GBP41476.1"/>
    </source>
</evidence>
<accession>A0A4C1VQS0</accession>
<dbReference type="EMBL" id="BGZK01000400">
    <property type="protein sequence ID" value="GBP41476.1"/>
    <property type="molecule type" value="Genomic_DNA"/>
</dbReference>
<feature type="region of interest" description="Disordered" evidence="1">
    <location>
        <begin position="14"/>
        <end position="64"/>
    </location>
</feature>
<feature type="compositionally biased region" description="Low complexity" evidence="1">
    <location>
        <begin position="83"/>
        <end position="93"/>
    </location>
</feature>
<keyword evidence="3" id="KW-1185">Reference proteome</keyword>
<feature type="compositionally biased region" description="Low complexity" evidence="1">
    <location>
        <begin position="26"/>
        <end position="47"/>
    </location>
</feature>
<organism evidence="2 3">
    <name type="scientific">Eumeta variegata</name>
    <name type="common">Bagworm moth</name>
    <name type="synonym">Eumeta japonica</name>
    <dbReference type="NCBI Taxonomy" id="151549"/>
    <lineage>
        <taxon>Eukaryota</taxon>
        <taxon>Metazoa</taxon>
        <taxon>Ecdysozoa</taxon>
        <taxon>Arthropoda</taxon>
        <taxon>Hexapoda</taxon>
        <taxon>Insecta</taxon>
        <taxon>Pterygota</taxon>
        <taxon>Neoptera</taxon>
        <taxon>Endopterygota</taxon>
        <taxon>Lepidoptera</taxon>
        <taxon>Glossata</taxon>
        <taxon>Ditrysia</taxon>
        <taxon>Tineoidea</taxon>
        <taxon>Psychidae</taxon>
        <taxon>Oiketicinae</taxon>
        <taxon>Eumeta</taxon>
    </lineage>
</organism>
<evidence type="ECO:0000256" key="1">
    <source>
        <dbReference type="SAM" id="MobiDB-lite"/>
    </source>
</evidence>
<comment type="caution">
    <text evidence="2">The sequence shown here is derived from an EMBL/GenBank/DDBJ whole genome shotgun (WGS) entry which is preliminary data.</text>
</comment>
<reference evidence="2 3" key="1">
    <citation type="journal article" date="2019" name="Commun. Biol.">
        <title>The bagworm genome reveals a unique fibroin gene that provides high tensile strength.</title>
        <authorList>
            <person name="Kono N."/>
            <person name="Nakamura H."/>
            <person name="Ohtoshi R."/>
            <person name="Tomita M."/>
            <person name="Numata K."/>
            <person name="Arakawa K."/>
        </authorList>
    </citation>
    <scope>NUCLEOTIDE SEQUENCE [LARGE SCALE GENOMIC DNA]</scope>
</reference>
<gene>
    <name evidence="2" type="ORF">EVAR_24394_1</name>
</gene>
<proteinExistence type="predicted"/>
<protein>
    <submittedName>
        <fullName evidence="2">Uncharacterized protein</fullName>
    </submittedName>
</protein>
<evidence type="ECO:0000313" key="3">
    <source>
        <dbReference type="Proteomes" id="UP000299102"/>
    </source>
</evidence>
<dbReference type="Proteomes" id="UP000299102">
    <property type="component" value="Unassembled WGS sequence"/>
</dbReference>
<name>A0A4C1VQS0_EUMVA</name>